<dbReference type="AlphaFoldDB" id="A0A375JFG2"/>
<dbReference type="EMBL" id="OVTA01000067">
    <property type="protein sequence ID" value="SPS02336.1"/>
    <property type="molecule type" value="Genomic_DNA"/>
</dbReference>
<evidence type="ECO:0000313" key="2">
    <source>
        <dbReference type="Proteomes" id="UP000256805"/>
    </source>
</evidence>
<reference evidence="1 2" key="1">
    <citation type="submission" date="2018-01" db="EMBL/GenBank/DDBJ databases">
        <authorList>
            <person name="Gaut B.S."/>
            <person name="Morton B.R."/>
            <person name="Clegg M.T."/>
            <person name="Duvall M.R."/>
        </authorList>
    </citation>
    <scope>NUCLEOTIDE SEQUENCE [LARGE SCALE GENOMIC DNA]</scope>
    <source>
        <strain evidence="1">Cupriavidus taiwanensis cmp 52</strain>
    </source>
</reference>
<evidence type="ECO:0000313" key="1">
    <source>
        <dbReference type="EMBL" id="SPS02336.1"/>
    </source>
</evidence>
<organism evidence="1 2">
    <name type="scientific">Cupriavidus taiwanensis</name>
    <dbReference type="NCBI Taxonomy" id="164546"/>
    <lineage>
        <taxon>Bacteria</taxon>
        <taxon>Pseudomonadati</taxon>
        <taxon>Pseudomonadota</taxon>
        <taxon>Betaproteobacteria</taxon>
        <taxon>Burkholderiales</taxon>
        <taxon>Burkholderiaceae</taxon>
        <taxon>Cupriavidus</taxon>
    </lineage>
</organism>
<dbReference type="Proteomes" id="UP000256805">
    <property type="component" value="Unassembled WGS sequence"/>
</dbReference>
<protein>
    <submittedName>
        <fullName evidence="1">Uncharacterized protein</fullName>
    </submittedName>
</protein>
<sequence length="101" mass="10905">MNETATAFFAKGESKSMSKHLSLLLAFGALLVAACAPLAEREPEQHLPEVVQKSERVILVEGNPDDPVKLEVTLYTPPGPSPFPLAVLNHGSLLENHTISF</sequence>
<dbReference type="RefSeq" id="WP_116386152.1">
    <property type="nucleotide sequence ID" value="NZ_LS483235.1"/>
</dbReference>
<name>A0A375JFG2_9BURK</name>
<gene>
    <name evidence="1" type="ORF">CBM2634_P50002</name>
</gene>
<accession>A0A375JFG2</accession>
<proteinExistence type="predicted"/>